<evidence type="ECO:0000313" key="3">
    <source>
        <dbReference type="Proteomes" id="UP000634136"/>
    </source>
</evidence>
<feature type="region of interest" description="Disordered" evidence="1">
    <location>
        <begin position="1"/>
        <end position="43"/>
    </location>
</feature>
<dbReference type="PANTHER" id="PTHR34682:SF1">
    <property type="entry name" value="PROTEIN METABOLIC NETWORK MODULATOR 1"/>
    <property type="match status" value="1"/>
</dbReference>
<gene>
    <name evidence="2" type="ORF">G2W53_029786</name>
</gene>
<dbReference type="EMBL" id="JAAIUW010000009">
    <property type="protein sequence ID" value="KAF7815817.1"/>
    <property type="molecule type" value="Genomic_DNA"/>
</dbReference>
<dbReference type="AlphaFoldDB" id="A0A834T5T6"/>
<keyword evidence="3" id="KW-1185">Reference proteome</keyword>
<evidence type="ECO:0000313" key="2">
    <source>
        <dbReference type="EMBL" id="KAF7815817.1"/>
    </source>
</evidence>
<name>A0A834T5T6_9FABA</name>
<dbReference type="Proteomes" id="UP000634136">
    <property type="component" value="Unassembled WGS sequence"/>
</dbReference>
<feature type="region of interest" description="Disordered" evidence="1">
    <location>
        <begin position="360"/>
        <end position="435"/>
    </location>
</feature>
<feature type="compositionally biased region" description="Polar residues" evidence="1">
    <location>
        <begin position="418"/>
        <end position="435"/>
    </location>
</feature>
<evidence type="ECO:0008006" key="4">
    <source>
        <dbReference type="Google" id="ProtNLM"/>
    </source>
</evidence>
<dbReference type="OrthoDB" id="1910926at2759"/>
<proteinExistence type="predicted"/>
<evidence type="ECO:0000256" key="1">
    <source>
        <dbReference type="SAM" id="MobiDB-lite"/>
    </source>
</evidence>
<accession>A0A834T5T6</accession>
<reference evidence="2" key="1">
    <citation type="submission" date="2020-09" db="EMBL/GenBank/DDBJ databases">
        <title>Genome-Enabled Discovery of Anthraquinone Biosynthesis in Senna tora.</title>
        <authorList>
            <person name="Kang S.-H."/>
            <person name="Pandey R.P."/>
            <person name="Lee C.-M."/>
            <person name="Sim J.-S."/>
            <person name="Jeong J.-T."/>
            <person name="Choi B.-S."/>
            <person name="Jung M."/>
            <person name="Ginzburg D."/>
            <person name="Zhao K."/>
            <person name="Won S.Y."/>
            <person name="Oh T.-J."/>
            <person name="Yu Y."/>
            <person name="Kim N.-H."/>
            <person name="Lee O.R."/>
            <person name="Lee T.-H."/>
            <person name="Bashyal P."/>
            <person name="Kim T.-S."/>
            <person name="Lee W.-H."/>
            <person name="Kawkins C."/>
            <person name="Kim C.-K."/>
            <person name="Kim J.S."/>
            <person name="Ahn B.O."/>
            <person name="Rhee S.Y."/>
            <person name="Sohng J.K."/>
        </authorList>
    </citation>
    <scope>NUCLEOTIDE SEQUENCE</scope>
    <source>
        <tissue evidence="2">Leaf</tissue>
    </source>
</reference>
<organism evidence="2 3">
    <name type="scientific">Senna tora</name>
    <dbReference type="NCBI Taxonomy" id="362788"/>
    <lineage>
        <taxon>Eukaryota</taxon>
        <taxon>Viridiplantae</taxon>
        <taxon>Streptophyta</taxon>
        <taxon>Embryophyta</taxon>
        <taxon>Tracheophyta</taxon>
        <taxon>Spermatophyta</taxon>
        <taxon>Magnoliopsida</taxon>
        <taxon>eudicotyledons</taxon>
        <taxon>Gunneridae</taxon>
        <taxon>Pentapetalae</taxon>
        <taxon>rosids</taxon>
        <taxon>fabids</taxon>
        <taxon>Fabales</taxon>
        <taxon>Fabaceae</taxon>
        <taxon>Caesalpinioideae</taxon>
        <taxon>Cassia clade</taxon>
        <taxon>Senna</taxon>
    </lineage>
</organism>
<dbReference type="InterPro" id="IPR045881">
    <property type="entry name" value="MNM1-like"/>
</dbReference>
<dbReference type="PANTHER" id="PTHR34682">
    <property type="entry name" value="AT HOOK MOTIF-CONTAINING PROTEIN"/>
    <property type="match status" value="1"/>
</dbReference>
<sequence>MNQPNSINNPDSSGDVPLKRKRGRPRKYPRPHVDGNAHIQNVQNVNRNPVSGVNAHVPPVFERVSGNQPHRRDLENDLNDPMVGQEVSCVIEAVFDAGYLLSAKVGNSNTTLRGLVFKPGHYAPISAENDVAPGVPMIQRNEVPFPTGIYTQVQNPPQKERNKKYVNIQRNESRTMKGPPSVSQLSGGAVSSCNLIASQGKNVASSAEQPVDLLSRGNVVPVVLQPFHSSNGVLVSNQSSQVMTQAAQGSGSSVTKDIPAHGNQAPLSQIQTSQNVLPVGVSKDGPCKQSLSELLHEVEAKSMRLPSMPFEKLVTEVDKRIQTPESICTVNDNSKSGDKIFVKDSSGMQEEKDNEVGQPLLIKPLQAVQAGPQEHSASRPSESNETGKMTDLSQVKQTLKIENQASKAEELGSGQKLDGTSNSGTELDGKTGQST</sequence>
<feature type="compositionally biased region" description="Basic residues" evidence="1">
    <location>
        <begin position="19"/>
        <end position="30"/>
    </location>
</feature>
<protein>
    <recommendedName>
        <fullName evidence="4">AT hook motif-containing protein</fullName>
    </recommendedName>
</protein>
<feature type="compositionally biased region" description="Polar residues" evidence="1">
    <location>
        <begin position="1"/>
        <end position="12"/>
    </location>
</feature>
<comment type="caution">
    <text evidence="2">The sequence shown here is derived from an EMBL/GenBank/DDBJ whole genome shotgun (WGS) entry which is preliminary data.</text>
</comment>
<feature type="region of interest" description="Disordered" evidence="1">
    <location>
        <begin position="60"/>
        <end position="79"/>
    </location>
</feature>
<feature type="compositionally biased region" description="Polar residues" evidence="1">
    <location>
        <begin position="378"/>
        <end position="406"/>
    </location>
</feature>